<feature type="domain" description="Thioredoxin" evidence="1">
    <location>
        <begin position="3"/>
        <end position="44"/>
    </location>
</feature>
<dbReference type="STRING" id="1255043.TVNIR_1033"/>
<dbReference type="InterPro" id="IPR013766">
    <property type="entry name" value="Thioredoxin_domain"/>
</dbReference>
<organism evidence="2 3">
    <name type="scientific">Thioalkalivibrio nitratireducens (strain DSM 14787 / UNIQEM 213 / ALEN2)</name>
    <dbReference type="NCBI Taxonomy" id="1255043"/>
    <lineage>
        <taxon>Bacteria</taxon>
        <taxon>Pseudomonadati</taxon>
        <taxon>Pseudomonadota</taxon>
        <taxon>Gammaproteobacteria</taxon>
        <taxon>Chromatiales</taxon>
        <taxon>Ectothiorhodospiraceae</taxon>
        <taxon>Thioalkalivibrio</taxon>
    </lineage>
</organism>
<dbReference type="PATRIC" id="fig|1255043.3.peg.1039"/>
<protein>
    <recommendedName>
        <fullName evidence="1">Thioredoxin domain-containing protein</fullName>
    </recommendedName>
</protein>
<evidence type="ECO:0000313" key="3">
    <source>
        <dbReference type="Proteomes" id="UP000010809"/>
    </source>
</evidence>
<evidence type="ECO:0000259" key="1">
    <source>
        <dbReference type="Pfam" id="PF00085"/>
    </source>
</evidence>
<dbReference type="SUPFAM" id="SSF52833">
    <property type="entry name" value="Thioredoxin-like"/>
    <property type="match status" value="1"/>
</dbReference>
<accession>L0DUN5</accession>
<dbReference type="eggNOG" id="COG0526">
    <property type="taxonomic scope" value="Bacteria"/>
</dbReference>
<reference evidence="2" key="1">
    <citation type="submission" date="2015-12" db="EMBL/GenBank/DDBJ databases">
        <authorList>
            <person name="Tikhonova T.V."/>
            <person name="Pavlov A.R."/>
            <person name="Beletsky A.V."/>
            <person name="Mardanov A.V."/>
            <person name="Sorokin D.Y."/>
            <person name="Ravin N.V."/>
            <person name="Popov V.O."/>
        </authorList>
    </citation>
    <scope>NUCLEOTIDE SEQUENCE</scope>
    <source>
        <strain evidence="2">DSM 14787</strain>
    </source>
</reference>
<dbReference type="KEGG" id="tni:TVNIR_1033"/>
<dbReference type="Proteomes" id="UP000010809">
    <property type="component" value="Chromosome"/>
</dbReference>
<dbReference type="Pfam" id="PF00085">
    <property type="entry name" value="Thioredoxin"/>
    <property type="match status" value="1"/>
</dbReference>
<proteinExistence type="predicted"/>
<name>L0DUN5_THIND</name>
<dbReference type="InterPro" id="IPR036249">
    <property type="entry name" value="Thioredoxin-like_sf"/>
</dbReference>
<sequence>MLMYADWCQSCKILDPKLQAVRAEFNQSDILFLRFDFTDEGTTHQSSMLAQTLDLGELYERNGGRTGYMALVDGATGAIVTLITAGHSETDIQNLLREVAGG</sequence>
<keyword evidence="3" id="KW-1185">Reference proteome</keyword>
<dbReference type="HOGENOM" id="CLU_2276180_0_0_6"/>
<gene>
    <name evidence="2" type="ordered locus">TVNIR_1033</name>
</gene>
<dbReference type="AlphaFoldDB" id="L0DUN5"/>
<dbReference type="Gene3D" id="3.40.30.10">
    <property type="entry name" value="Glutaredoxin"/>
    <property type="match status" value="1"/>
</dbReference>
<evidence type="ECO:0000313" key="2">
    <source>
        <dbReference type="EMBL" id="AGA32717.1"/>
    </source>
</evidence>
<dbReference type="EMBL" id="CP003989">
    <property type="protein sequence ID" value="AGA32717.1"/>
    <property type="molecule type" value="Genomic_DNA"/>
</dbReference>